<dbReference type="RefSeq" id="WP_416344303.1">
    <property type="nucleotide sequence ID" value="NZ_JALQCY010000003.1"/>
</dbReference>
<sequence length="181" mass="19495">MTTRTLARTWLACLAGCLPLLVLLLVPQLMRSRAGSEQLLILGTGLLLVLLTVAFVLAPVMAAWSAPVGRSWEPRTALRATALVWRLRKRAATTALVAAIAVYAAGQVVGYWIGAAVPYVSDNPEHLIDPDQPLWVIHYPAYLLQAVVLYLATTLAVAVYGWRIRALSLQPAAATTTAPTD</sequence>
<feature type="transmembrane region" description="Helical" evidence="1">
    <location>
        <begin position="95"/>
        <end position="119"/>
    </location>
</feature>
<keyword evidence="1" id="KW-0472">Membrane</keyword>
<reference evidence="2 3" key="1">
    <citation type="submission" date="2022-02" db="EMBL/GenBank/DDBJ databases">
        <title>The car tank lid bacteriome: a reservoir of bacteria with potential in bioremediation of fuel.</title>
        <authorList>
            <person name="Vidal-Verdu A."/>
            <person name="Gomez-Martinez D."/>
            <person name="Latorre-Perez A."/>
            <person name="Pereto J."/>
            <person name="Porcar M."/>
        </authorList>
    </citation>
    <scope>NUCLEOTIDE SEQUENCE [LARGE SCALE GENOMIC DNA]</scope>
    <source>
        <strain evidence="2 3">4D.3</strain>
    </source>
</reference>
<accession>A0ABT0J4N7</accession>
<keyword evidence="1" id="KW-1133">Transmembrane helix</keyword>
<evidence type="ECO:0000313" key="3">
    <source>
        <dbReference type="Proteomes" id="UP001651050"/>
    </source>
</evidence>
<keyword evidence="3" id="KW-1185">Reference proteome</keyword>
<evidence type="ECO:0000256" key="1">
    <source>
        <dbReference type="SAM" id="Phobius"/>
    </source>
</evidence>
<gene>
    <name evidence="2" type="ORF">M1843_11975</name>
</gene>
<dbReference type="Proteomes" id="UP001651050">
    <property type="component" value="Unassembled WGS sequence"/>
</dbReference>
<feature type="transmembrane region" description="Helical" evidence="1">
    <location>
        <begin position="41"/>
        <end position="66"/>
    </location>
</feature>
<keyword evidence="1" id="KW-0812">Transmembrane</keyword>
<proteinExistence type="predicted"/>
<dbReference type="EMBL" id="JALQCY010000003">
    <property type="protein sequence ID" value="MCK9794464.1"/>
    <property type="molecule type" value="Genomic_DNA"/>
</dbReference>
<protein>
    <submittedName>
        <fullName evidence="2">Uncharacterized protein</fullName>
    </submittedName>
</protein>
<organism evidence="2 3">
    <name type="scientific">Isoptericola peretonis</name>
    <dbReference type="NCBI Taxonomy" id="2918523"/>
    <lineage>
        <taxon>Bacteria</taxon>
        <taxon>Bacillati</taxon>
        <taxon>Actinomycetota</taxon>
        <taxon>Actinomycetes</taxon>
        <taxon>Micrococcales</taxon>
        <taxon>Promicromonosporaceae</taxon>
        <taxon>Isoptericola</taxon>
    </lineage>
</organism>
<name>A0ABT0J4N7_9MICO</name>
<evidence type="ECO:0000313" key="2">
    <source>
        <dbReference type="EMBL" id="MCK9794464.1"/>
    </source>
</evidence>
<feature type="transmembrane region" description="Helical" evidence="1">
    <location>
        <begin position="139"/>
        <end position="162"/>
    </location>
</feature>
<comment type="caution">
    <text evidence="2">The sequence shown here is derived from an EMBL/GenBank/DDBJ whole genome shotgun (WGS) entry which is preliminary data.</text>
</comment>